<feature type="compositionally biased region" description="Polar residues" evidence="7">
    <location>
        <begin position="188"/>
        <end position="227"/>
    </location>
</feature>
<dbReference type="OrthoDB" id="1933483at2759"/>
<dbReference type="GO" id="GO:0005737">
    <property type="term" value="C:cytoplasm"/>
    <property type="evidence" value="ECO:0007669"/>
    <property type="project" value="TreeGrafter"/>
</dbReference>
<dbReference type="EC" id="4.3.2.7" evidence="2"/>
<comment type="similarity">
    <text evidence="1">Belongs to the gamma-glutamylcyclotransferase family. ChaC subfamily.</text>
</comment>
<evidence type="ECO:0000256" key="6">
    <source>
        <dbReference type="ARBA" id="ARBA00048073"/>
    </source>
</evidence>
<evidence type="ECO:0000256" key="1">
    <source>
        <dbReference type="ARBA" id="ARBA00009662"/>
    </source>
</evidence>
<proteinExistence type="inferred from homology"/>
<reference evidence="8" key="1">
    <citation type="submission" date="2019-09" db="EMBL/GenBank/DDBJ databases">
        <title>Organ-specific transcriptomic study of the physiology of the cattle tick, Rhipicephalus microplus.</title>
        <authorList>
            <person name="Tirloni L."/>
            <person name="Braz G."/>
            <person name="Gandara A.C.P."/>
            <person name="Sabadin G.A."/>
            <person name="da Silva R.M."/>
            <person name="Guizzo M.G."/>
            <person name="Machado J.A."/>
            <person name="Costa E.P."/>
            <person name="Gomes H.F."/>
            <person name="Moraes J."/>
            <person name="Mota M.B.S."/>
            <person name="Mesquita R.D."/>
            <person name="Alvarenga P.H."/>
            <person name="Alves F."/>
            <person name="Seixas A."/>
            <person name="da Fonseca R.N."/>
            <person name="Fogaca A."/>
            <person name="Logullo C."/>
            <person name="Tanaka A."/>
            <person name="Daffre S."/>
            <person name="Termignoni C."/>
            <person name="Vaz I.S.Jr."/>
            <person name="Oliveira P.L."/>
            <person name="Ribeiro J.M."/>
        </authorList>
    </citation>
    <scope>NUCLEOTIDE SEQUENCE</scope>
    <source>
        <strain evidence="8">Porto Alegre</strain>
    </source>
</reference>
<dbReference type="InterPro" id="IPR013024">
    <property type="entry name" value="GGCT-like"/>
</dbReference>
<dbReference type="VEuPathDB" id="VectorBase:LOC119164135"/>
<dbReference type="PANTHER" id="PTHR12192">
    <property type="entry name" value="CATION TRANSPORT PROTEIN CHAC-RELATED"/>
    <property type="match status" value="1"/>
</dbReference>
<dbReference type="PANTHER" id="PTHR12192:SF2">
    <property type="entry name" value="GLUTATHIONE-SPECIFIC GAMMA-GLUTAMYLCYCLOTRANSFERASE 2"/>
    <property type="match status" value="1"/>
</dbReference>
<accession>A0A6M2CZY7</accession>
<evidence type="ECO:0000256" key="7">
    <source>
        <dbReference type="SAM" id="MobiDB-lite"/>
    </source>
</evidence>
<evidence type="ECO:0000313" key="8">
    <source>
        <dbReference type="EMBL" id="NOV38567.1"/>
    </source>
</evidence>
<dbReference type="SUPFAM" id="SSF110857">
    <property type="entry name" value="Gamma-glutamyl cyclotransferase-like"/>
    <property type="match status" value="1"/>
</dbReference>
<organism evidence="8">
    <name type="scientific">Rhipicephalus microplus</name>
    <name type="common">Cattle tick</name>
    <name type="synonym">Boophilus microplus</name>
    <dbReference type="NCBI Taxonomy" id="6941"/>
    <lineage>
        <taxon>Eukaryota</taxon>
        <taxon>Metazoa</taxon>
        <taxon>Ecdysozoa</taxon>
        <taxon>Arthropoda</taxon>
        <taxon>Chelicerata</taxon>
        <taxon>Arachnida</taxon>
        <taxon>Acari</taxon>
        <taxon>Parasitiformes</taxon>
        <taxon>Ixodida</taxon>
        <taxon>Ixodoidea</taxon>
        <taxon>Ixodidae</taxon>
        <taxon>Rhipicephalinae</taxon>
        <taxon>Rhipicephalus</taxon>
        <taxon>Boophilus</taxon>
    </lineage>
</organism>
<dbReference type="InterPro" id="IPR036568">
    <property type="entry name" value="GGCT-like_sf"/>
</dbReference>
<protein>
    <recommendedName>
        <fullName evidence="2">glutathione-specific gamma-glutamylcyclotransferase</fullName>
        <ecNumber evidence="2">4.3.2.7</ecNumber>
    </recommendedName>
    <alternativeName>
        <fullName evidence="4">Cation transport regulator-like protein 2</fullName>
    </alternativeName>
</protein>
<comment type="catalytic activity">
    <reaction evidence="6">
        <text>glutathione = L-cysteinylglycine + 5-oxo-L-proline</text>
        <dbReference type="Rhea" id="RHEA:47724"/>
        <dbReference type="ChEBI" id="CHEBI:57925"/>
        <dbReference type="ChEBI" id="CHEBI:58402"/>
        <dbReference type="ChEBI" id="CHEBI:61694"/>
        <dbReference type="EC" id="4.3.2.7"/>
    </reaction>
</comment>
<feature type="region of interest" description="Disordered" evidence="7">
    <location>
        <begin position="177"/>
        <end position="255"/>
    </location>
</feature>
<keyword evidence="3" id="KW-0456">Lyase</keyword>
<evidence type="ECO:0000256" key="3">
    <source>
        <dbReference type="ARBA" id="ARBA00023239"/>
    </source>
</evidence>
<dbReference type="AlphaFoldDB" id="A0A6M2CZY7"/>
<dbReference type="Gene3D" id="3.10.490.10">
    <property type="entry name" value="Gamma-glutamyl cyclotransferase-like"/>
    <property type="match status" value="1"/>
</dbReference>
<sequence length="255" mass="28694">MWVFGYGSLMWKADFPYNRKLVGYVKGYVRRFWQASEDHRGVPGKPGRVVTLVPSTDQNDCVWGVAYEIPEGEKDDVIGRLDFREKDGYDRVQVTFYPGKSEEKPFPLTIYVAQKENPFYLGPANALDIARQIRSAEGPSGSNREYLLSLIECMRNIAPHVRDQHLMEIEQNLLNLETSGKKTPPSPHLQSTSHHNQMAGRNSPSGHSQSAGHNPPSGHSPSASRNPSAGHHRSSSRHDENRRGQHDDNRRAEVA</sequence>
<evidence type="ECO:0000256" key="4">
    <source>
        <dbReference type="ARBA" id="ARBA00043195"/>
    </source>
</evidence>
<dbReference type="CDD" id="cd06661">
    <property type="entry name" value="GGCT_like"/>
    <property type="match status" value="1"/>
</dbReference>
<dbReference type="GO" id="GO:0061928">
    <property type="term" value="F:glutathione specific gamma-glutamylcyclotransferase activity"/>
    <property type="evidence" value="ECO:0007669"/>
    <property type="project" value="UniProtKB-EC"/>
</dbReference>
<comment type="function">
    <text evidence="5">Catalyzes the cleavage of glutathione into 5-oxo-L-proline and a Cys-Gly dipeptide. Acts specifically on glutathione, but not on other gamma-glutamyl peptides.</text>
</comment>
<dbReference type="Pfam" id="PF04752">
    <property type="entry name" value="ChaC"/>
    <property type="match status" value="1"/>
</dbReference>
<evidence type="ECO:0000256" key="5">
    <source>
        <dbReference type="ARBA" id="ARBA00045227"/>
    </source>
</evidence>
<dbReference type="InterPro" id="IPR006840">
    <property type="entry name" value="ChaC"/>
</dbReference>
<feature type="compositionally biased region" description="Basic and acidic residues" evidence="7">
    <location>
        <begin position="236"/>
        <end position="255"/>
    </location>
</feature>
<evidence type="ECO:0000256" key="2">
    <source>
        <dbReference type="ARBA" id="ARBA00012344"/>
    </source>
</evidence>
<name>A0A6M2CZY7_RHIMP</name>
<dbReference type="EMBL" id="GHWJ01005830">
    <property type="protein sequence ID" value="NOV38567.1"/>
    <property type="molecule type" value="Transcribed_RNA"/>
</dbReference>
<dbReference type="GO" id="GO:0006751">
    <property type="term" value="P:glutathione catabolic process"/>
    <property type="evidence" value="ECO:0007669"/>
    <property type="project" value="InterPro"/>
</dbReference>